<protein>
    <submittedName>
        <fullName evidence="3">Endonuclease</fullName>
    </submittedName>
</protein>
<keyword evidence="4" id="KW-1185">Reference proteome</keyword>
<keyword evidence="3" id="KW-0255">Endonuclease</keyword>
<keyword evidence="3" id="KW-0378">Hydrolase</keyword>
<sequence>MTAKTETSWWVYMVETQSGKLYTGITTDVERRFAEHSGRAGNKGAKFFRSDKPKKVVFQEQSANRSEASKRESEIKKLSRREKCQLAGVVYRPIRK</sequence>
<dbReference type="KEGG" id="osg:BST96_01185"/>
<dbReference type="SUPFAM" id="SSF82771">
    <property type="entry name" value="GIY-YIG endonuclease"/>
    <property type="match status" value="1"/>
</dbReference>
<evidence type="ECO:0000259" key="2">
    <source>
        <dbReference type="PROSITE" id="PS50164"/>
    </source>
</evidence>
<evidence type="ECO:0000313" key="4">
    <source>
        <dbReference type="Proteomes" id="UP000193450"/>
    </source>
</evidence>
<dbReference type="InterPro" id="IPR035901">
    <property type="entry name" value="GIY-YIG_endonuc_sf"/>
</dbReference>
<dbReference type="EMBL" id="CP019343">
    <property type="protein sequence ID" value="ARN72837.1"/>
    <property type="molecule type" value="Genomic_DNA"/>
</dbReference>
<dbReference type="CDD" id="cd10456">
    <property type="entry name" value="GIY-YIG_UPF0213"/>
    <property type="match status" value="1"/>
</dbReference>
<dbReference type="Proteomes" id="UP000193450">
    <property type="component" value="Chromosome"/>
</dbReference>
<gene>
    <name evidence="3" type="ORF">BST96_01185</name>
</gene>
<keyword evidence="3" id="KW-0540">Nuclease</keyword>
<reference evidence="3 4" key="1">
    <citation type="submission" date="2016-11" db="EMBL/GenBank/DDBJ databases">
        <title>Trade-off between light-utilization and light-protection in marine flavobacteria.</title>
        <authorList>
            <person name="Kumagai Y."/>
        </authorList>
    </citation>
    <scope>NUCLEOTIDE SEQUENCE [LARGE SCALE GENOMIC DNA]</scope>
    <source>
        <strain evidence="3 4">NBRC 107125</strain>
    </source>
</reference>
<evidence type="ECO:0000313" key="3">
    <source>
        <dbReference type="EMBL" id="ARN72837.1"/>
    </source>
</evidence>
<dbReference type="PANTHER" id="PTHR34477">
    <property type="entry name" value="UPF0213 PROTEIN YHBQ"/>
    <property type="match status" value="1"/>
</dbReference>
<dbReference type="PANTHER" id="PTHR34477:SF1">
    <property type="entry name" value="UPF0213 PROTEIN YHBQ"/>
    <property type="match status" value="1"/>
</dbReference>
<organism evidence="3 4">
    <name type="scientific">Oceanicoccus sagamiensis</name>
    <dbReference type="NCBI Taxonomy" id="716816"/>
    <lineage>
        <taxon>Bacteria</taxon>
        <taxon>Pseudomonadati</taxon>
        <taxon>Pseudomonadota</taxon>
        <taxon>Gammaproteobacteria</taxon>
        <taxon>Cellvibrionales</taxon>
        <taxon>Spongiibacteraceae</taxon>
        <taxon>Oceanicoccus</taxon>
    </lineage>
</organism>
<dbReference type="AlphaFoldDB" id="A0A1X9ND03"/>
<dbReference type="GO" id="GO:0004519">
    <property type="term" value="F:endonuclease activity"/>
    <property type="evidence" value="ECO:0007669"/>
    <property type="project" value="UniProtKB-KW"/>
</dbReference>
<feature type="domain" description="GIY-YIG" evidence="2">
    <location>
        <begin position="7"/>
        <end position="85"/>
    </location>
</feature>
<dbReference type="STRING" id="716816.BST96_01185"/>
<comment type="similarity">
    <text evidence="1">Belongs to the UPF0213 family.</text>
</comment>
<evidence type="ECO:0000256" key="1">
    <source>
        <dbReference type="ARBA" id="ARBA00007435"/>
    </source>
</evidence>
<accession>A0A1X9ND03</accession>
<proteinExistence type="inferred from homology"/>
<dbReference type="Gene3D" id="3.40.1440.10">
    <property type="entry name" value="GIY-YIG endonuclease"/>
    <property type="match status" value="1"/>
</dbReference>
<dbReference type="RefSeq" id="WP_240554875.1">
    <property type="nucleotide sequence ID" value="NZ_CP019343.1"/>
</dbReference>
<dbReference type="InterPro" id="IPR000305">
    <property type="entry name" value="GIY-YIG_endonuc"/>
</dbReference>
<dbReference type="PROSITE" id="PS50164">
    <property type="entry name" value="GIY_YIG"/>
    <property type="match status" value="1"/>
</dbReference>
<dbReference type="InterPro" id="IPR050190">
    <property type="entry name" value="UPF0213_domain"/>
</dbReference>
<name>A0A1X9ND03_9GAMM</name>
<dbReference type="Pfam" id="PF01541">
    <property type="entry name" value="GIY-YIG"/>
    <property type="match status" value="1"/>
</dbReference>